<accession>A0AAV2G4V5</accession>
<proteinExistence type="predicted"/>
<sequence length="172" mass="19077">MEKAQEKTKDQKLHERKENQKTSPEITKQKMKTTETSKKSVSAQPYLKNEASNQTRAEKLPATSKLQAGKKGKEVTPNPKTGKQASDKKHLDVAKTGHQPKMKESPPGNDAKEYSKMIVISPESGSDISRKIVFNGNLENIHTASENVQQLTTVDLDCSAEDEKTAMIIETN</sequence>
<reference evidence="2 3" key="1">
    <citation type="submission" date="2024-04" db="EMBL/GenBank/DDBJ databases">
        <authorList>
            <person name="Fracassetti M."/>
        </authorList>
    </citation>
    <scope>NUCLEOTIDE SEQUENCE [LARGE SCALE GENOMIC DNA]</scope>
</reference>
<feature type="compositionally biased region" description="Basic and acidic residues" evidence="1">
    <location>
        <begin position="1"/>
        <end position="20"/>
    </location>
</feature>
<dbReference type="AlphaFoldDB" id="A0AAV2G4V5"/>
<evidence type="ECO:0000313" key="3">
    <source>
        <dbReference type="Proteomes" id="UP001497516"/>
    </source>
</evidence>
<evidence type="ECO:0000313" key="2">
    <source>
        <dbReference type="EMBL" id="CAL1405686.1"/>
    </source>
</evidence>
<feature type="region of interest" description="Disordered" evidence="1">
    <location>
        <begin position="1"/>
        <end position="114"/>
    </location>
</feature>
<feature type="compositionally biased region" description="Basic and acidic residues" evidence="1">
    <location>
        <begin position="85"/>
        <end position="95"/>
    </location>
</feature>
<gene>
    <name evidence="2" type="ORF">LTRI10_LOCUS45459</name>
</gene>
<protein>
    <submittedName>
        <fullName evidence="2">Uncharacterized protein</fullName>
    </submittedName>
</protein>
<dbReference type="EMBL" id="OZ034821">
    <property type="protein sequence ID" value="CAL1405686.1"/>
    <property type="molecule type" value="Genomic_DNA"/>
</dbReference>
<name>A0AAV2G4V5_9ROSI</name>
<keyword evidence="3" id="KW-1185">Reference proteome</keyword>
<evidence type="ECO:0000256" key="1">
    <source>
        <dbReference type="SAM" id="MobiDB-lite"/>
    </source>
</evidence>
<dbReference type="Proteomes" id="UP001497516">
    <property type="component" value="Chromosome 8"/>
</dbReference>
<organism evidence="2 3">
    <name type="scientific">Linum trigynum</name>
    <dbReference type="NCBI Taxonomy" id="586398"/>
    <lineage>
        <taxon>Eukaryota</taxon>
        <taxon>Viridiplantae</taxon>
        <taxon>Streptophyta</taxon>
        <taxon>Embryophyta</taxon>
        <taxon>Tracheophyta</taxon>
        <taxon>Spermatophyta</taxon>
        <taxon>Magnoliopsida</taxon>
        <taxon>eudicotyledons</taxon>
        <taxon>Gunneridae</taxon>
        <taxon>Pentapetalae</taxon>
        <taxon>rosids</taxon>
        <taxon>fabids</taxon>
        <taxon>Malpighiales</taxon>
        <taxon>Linaceae</taxon>
        <taxon>Linum</taxon>
    </lineage>
</organism>